<evidence type="ECO:0000256" key="2">
    <source>
        <dbReference type="SAM" id="SignalP"/>
    </source>
</evidence>
<reference evidence="3" key="1">
    <citation type="submission" date="2022-06" db="EMBL/GenBank/DDBJ databases">
        <title>Aquibacillus sp. a new bacterium isolated from soil saline samples.</title>
        <authorList>
            <person name="Galisteo C."/>
            <person name="De La Haba R."/>
            <person name="Sanchez-Porro C."/>
            <person name="Ventosa A."/>
        </authorList>
    </citation>
    <scope>NUCLEOTIDE SEQUENCE</scope>
    <source>
        <strain evidence="3">3ASR75-54</strain>
    </source>
</reference>
<dbReference type="EMBL" id="JAMQKC010000003">
    <property type="protein sequence ID" value="MDC3416533.1"/>
    <property type="molecule type" value="Genomic_DNA"/>
</dbReference>
<dbReference type="InterPro" id="IPR019454">
    <property type="entry name" value="Lipoprot_YkyA-like"/>
</dbReference>
<dbReference type="AlphaFoldDB" id="A0A9X3WCR5"/>
<comment type="caution">
    <text evidence="3">The sequence shown here is derived from an EMBL/GenBank/DDBJ whole genome shotgun (WGS) entry which is preliminary data.</text>
</comment>
<dbReference type="Proteomes" id="UP001145069">
    <property type="component" value="Unassembled WGS sequence"/>
</dbReference>
<gene>
    <name evidence="3" type="ORF">NC799_06340</name>
</gene>
<protein>
    <submittedName>
        <fullName evidence="3">YkyA family protein</fullName>
    </submittedName>
</protein>
<feature type="coiled-coil region" evidence="1">
    <location>
        <begin position="50"/>
        <end position="106"/>
    </location>
</feature>
<proteinExistence type="predicted"/>
<keyword evidence="4" id="KW-1185">Reference proteome</keyword>
<name>A0A9X3WCR5_9BACI</name>
<dbReference type="SUPFAM" id="SSF140423">
    <property type="entry name" value="MW0975(SA0943)-like"/>
    <property type="match status" value="1"/>
</dbReference>
<dbReference type="PROSITE" id="PS51257">
    <property type="entry name" value="PROKAR_LIPOPROTEIN"/>
    <property type="match status" value="1"/>
</dbReference>
<feature type="signal peptide" evidence="2">
    <location>
        <begin position="1"/>
        <end position="26"/>
    </location>
</feature>
<feature type="coiled-coil region" evidence="1">
    <location>
        <begin position="161"/>
        <end position="205"/>
    </location>
</feature>
<keyword evidence="2" id="KW-0732">Signal</keyword>
<evidence type="ECO:0000313" key="4">
    <source>
        <dbReference type="Proteomes" id="UP001145069"/>
    </source>
</evidence>
<organism evidence="3 4">
    <name type="scientific">Aquibacillus salsiterrae</name>
    <dbReference type="NCBI Taxonomy" id="2950439"/>
    <lineage>
        <taxon>Bacteria</taxon>
        <taxon>Bacillati</taxon>
        <taxon>Bacillota</taxon>
        <taxon>Bacilli</taxon>
        <taxon>Bacillales</taxon>
        <taxon>Bacillaceae</taxon>
        <taxon>Aquibacillus</taxon>
    </lineage>
</organism>
<accession>A0A9X3WCR5</accession>
<evidence type="ECO:0000313" key="3">
    <source>
        <dbReference type="EMBL" id="MDC3416533.1"/>
    </source>
</evidence>
<dbReference type="RefSeq" id="WP_272445535.1">
    <property type="nucleotide sequence ID" value="NZ_JAMQKC010000003.1"/>
</dbReference>
<keyword evidence="1" id="KW-0175">Coiled coil</keyword>
<feature type="chain" id="PRO_5040871562" evidence="2">
    <location>
        <begin position="27"/>
        <end position="218"/>
    </location>
</feature>
<dbReference type="Pfam" id="PF10368">
    <property type="entry name" value="YkyA"/>
    <property type="match status" value="1"/>
</dbReference>
<evidence type="ECO:0000256" key="1">
    <source>
        <dbReference type="SAM" id="Coils"/>
    </source>
</evidence>
<dbReference type="InterPro" id="IPR036785">
    <property type="entry name" value="YkyA-like_sf"/>
</dbReference>
<dbReference type="Gene3D" id="1.20.120.570">
    <property type="entry name" value="YkyA-like"/>
    <property type="match status" value="1"/>
</dbReference>
<sequence>MQGRTKFILLALTLLLLVACNGTSTAEKMYEHMEEAVTLEETFANQQAPLAQLEEEEKKLYDEIITLGMEEMDKVKDLTEQALTNIEERKEILEKEKQSISDAKEEFDLVKPMVEEIKEDELKAKAKELTQVMDERYQAYESLNDTYLKSLDMDKELYQMLEQEDLQEESLRAQIDKVNKTYDKVIAANNQFNEKTETYNQLKKEFYDLAEINVNYSE</sequence>